<organism evidence="5 6">
    <name type="scientific">Rhodoplanes roseus</name>
    <dbReference type="NCBI Taxonomy" id="29409"/>
    <lineage>
        <taxon>Bacteria</taxon>
        <taxon>Pseudomonadati</taxon>
        <taxon>Pseudomonadota</taxon>
        <taxon>Alphaproteobacteria</taxon>
        <taxon>Hyphomicrobiales</taxon>
        <taxon>Nitrobacteraceae</taxon>
        <taxon>Rhodoplanes</taxon>
    </lineage>
</organism>
<sequence length="871" mass="97878">MAEANAGAAPWRRFGTYVSDRQWGTVREDYSASGDAWSYLSHDAARSRAYRWGEDAIGGWCDVGQHLCLGLALWNGADPILKERMFGLTNNEGNHGEDVKELYYYLDATPTHSYARMLYKYPQAPFPYGWLVDENARRNRQDREFELIDTGVFDHDRYFDVTIDYAKAAPDDMLWRITIANRGDVPARLHVLPQIWFRNTWSWKAGAARPVLTAEGGAAIRAEHETLGSFTLHLEAPQDLLFCDNDTNAHRLFGTPPGAGFFKDGIGECVVNGRRDAVNPARTGTKAAALHVVDVPAGGSVVLRARFCAGARRDDAFGDFDQIFTARIAEADAFYAALQAAIPDPDMRAVQRQALAGMIWSKQFYAYDVTEWLKGDPAQPPPPASRRHGRNSDWSHLGTSTVIAMPDKWEYPWFAAWDWAFHLVTLALVDTRFAKDQLMLVCQPWLMHPNGQLPAYEWNFSDVNPPVHAGAALRIYACEKARTGIGDRGFLEAVFIKLLLNFTWWVNRKDHGGRNVFQGGFLGLDNIGVFDRSRPLPVGGTLTQSDGTSWMAMFCLHMLKIALELAREDDAYQDIASKFFEHFLLIGGAMTNLGGQGLGLWDDQDGFYYDWLIRDDGEKVPLRLRSMVGLVPLFAVEVFDDDLLAQAPAFARRMEWVLAHRPELAALVSRPQTPGADGRRLIAVARAFRMTSVLSRMLDETEFLSDHGIRAISRVYRDNPYVFERDGYRAEVRYTPAESDTGLFGGNSNWRGPVWMPVNYLMIESLDKFGLFYGDELTIECPTGSGTMLTLAQVADELRRRLSRLFLRDAAGRRAVSGDHAKLQTDPHFRDHLVFHEYFDGDTGRGVGASHQTGWTGLIANVIDELHRPGR</sequence>
<gene>
    <name evidence="5" type="ORF">CH341_25315</name>
</gene>
<evidence type="ECO:0000313" key="6">
    <source>
        <dbReference type="Proteomes" id="UP000249130"/>
    </source>
</evidence>
<dbReference type="InterPro" id="IPR012341">
    <property type="entry name" value="6hp_glycosidase-like_sf"/>
</dbReference>
<accession>A0A327KQR2</accession>
<dbReference type="Gene3D" id="1.50.10.10">
    <property type="match status" value="1"/>
</dbReference>
<evidence type="ECO:0000256" key="2">
    <source>
        <dbReference type="ARBA" id="ARBA00022801"/>
    </source>
</evidence>
<dbReference type="EMBL" id="NPEX01000272">
    <property type="protein sequence ID" value="RAI39695.1"/>
    <property type="molecule type" value="Genomic_DNA"/>
</dbReference>
<protein>
    <submittedName>
        <fullName evidence="5">Glucosidase</fullName>
    </submittedName>
</protein>
<dbReference type="OrthoDB" id="9781878at2"/>
<dbReference type="GO" id="GO:0004573">
    <property type="term" value="F:Glc3Man9GlcNAc2 oligosaccharide glucosidase activity"/>
    <property type="evidence" value="ECO:0007669"/>
    <property type="project" value="InterPro"/>
</dbReference>
<evidence type="ECO:0000256" key="3">
    <source>
        <dbReference type="ARBA" id="ARBA00023295"/>
    </source>
</evidence>
<keyword evidence="3" id="KW-0326">Glycosidase</keyword>
<dbReference type="PANTHER" id="PTHR10412:SF11">
    <property type="entry name" value="MANNOSYL-OLIGOSACCHARIDE GLUCOSIDASE"/>
    <property type="match status" value="1"/>
</dbReference>
<comment type="caution">
    <text evidence="5">The sequence shown here is derived from an EMBL/GenBank/DDBJ whole genome shotgun (WGS) entry which is preliminary data.</text>
</comment>
<evidence type="ECO:0000313" key="5">
    <source>
        <dbReference type="EMBL" id="RAI39695.1"/>
    </source>
</evidence>
<dbReference type="PANTHER" id="PTHR10412">
    <property type="entry name" value="MANNOSYL-OLIGOSACCHARIDE GLUCOSIDASE"/>
    <property type="match status" value="1"/>
</dbReference>
<dbReference type="Pfam" id="PF22422">
    <property type="entry name" value="MGH1-like_GH"/>
    <property type="match status" value="2"/>
</dbReference>
<feature type="domain" description="Mannosylglycerate hydrolase MGH1-like glycoside hydrolase" evidence="4">
    <location>
        <begin position="724"/>
        <end position="853"/>
    </location>
</feature>
<comment type="similarity">
    <text evidence="1">Belongs to the glycosyl hydrolase 63 family.</text>
</comment>
<dbReference type="InterPro" id="IPR004888">
    <property type="entry name" value="Glycoside_hydrolase_63"/>
</dbReference>
<evidence type="ECO:0000259" key="4">
    <source>
        <dbReference type="Pfam" id="PF22422"/>
    </source>
</evidence>
<dbReference type="Proteomes" id="UP000249130">
    <property type="component" value="Unassembled WGS sequence"/>
</dbReference>
<dbReference type="InterPro" id="IPR054491">
    <property type="entry name" value="MGH1-like_GH"/>
</dbReference>
<dbReference type="GO" id="GO:0009311">
    <property type="term" value="P:oligosaccharide metabolic process"/>
    <property type="evidence" value="ECO:0007669"/>
    <property type="project" value="InterPro"/>
</dbReference>
<dbReference type="GO" id="GO:0006487">
    <property type="term" value="P:protein N-linked glycosylation"/>
    <property type="evidence" value="ECO:0007669"/>
    <property type="project" value="TreeGrafter"/>
</dbReference>
<keyword evidence="2" id="KW-0378">Hydrolase</keyword>
<dbReference type="SUPFAM" id="SSF48208">
    <property type="entry name" value="Six-hairpin glycosidases"/>
    <property type="match status" value="1"/>
</dbReference>
<evidence type="ECO:0000256" key="1">
    <source>
        <dbReference type="ARBA" id="ARBA00010833"/>
    </source>
</evidence>
<dbReference type="InterPro" id="IPR008928">
    <property type="entry name" value="6-hairpin_glycosidase_sf"/>
</dbReference>
<feature type="domain" description="Mannosylglycerate hydrolase MGH1-like glycoside hydrolase" evidence="4">
    <location>
        <begin position="411"/>
        <end position="514"/>
    </location>
</feature>
<name>A0A327KQR2_9BRAD</name>
<dbReference type="AlphaFoldDB" id="A0A327KQR2"/>
<reference evidence="5 6" key="1">
    <citation type="submission" date="2017-07" db="EMBL/GenBank/DDBJ databases">
        <title>Draft Genome Sequences of Select Purple Nonsulfur Bacteria.</title>
        <authorList>
            <person name="Lasarre B."/>
            <person name="Mckinlay J.B."/>
        </authorList>
    </citation>
    <scope>NUCLEOTIDE SEQUENCE [LARGE SCALE GENOMIC DNA]</scope>
    <source>
        <strain evidence="5 6">DSM 5909</strain>
    </source>
</reference>
<keyword evidence="6" id="KW-1185">Reference proteome</keyword>
<proteinExistence type="inferred from homology"/>